<dbReference type="EMBL" id="SPHZ02000005">
    <property type="protein sequence ID" value="KAF0916338.1"/>
    <property type="molecule type" value="Genomic_DNA"/>
</dbReference>
<proteinExistence type="predicted"/>
<gene>
    <name evidence="1" type="ORF">E2562_005937</name>
</gene>
<dbReference type="Proteomes" id="UP000479710">
    <property type="component" value="Unassembled WGS sequence"/>
</dbReference>
<accession>A0A6G1DUN7</accession>
<name>A0A6G1DUN7_9ORYZ</name>
<sequence length="67" mass="7084">MAACCYATPAPAIIVLDFWNFSKCGGVPPEEGKKERSWPVVAATGSGIYSRRWGPVSYGGDAFAGTK</sequence>
<dbReference type="AlphaFoldDB" id="A0A6G1DUN7"/>
<reference evidence="1 2" key="1">
    <citation type="submission" date="2019-11" db="EMBL/GenBank/DDBJ databases">
        <title>Whole genome sequence of Oryza granulata.</title>
        <authorList>
            <person name="Li W."/>
        </authorList>
    </citation>
    <scope>NUCLEOTIDE SEQUENCE [LARGE SCALE GENOMIC DNA]</scope>
    <source>
        <strain evidence="2">cv. Menghai</strain>
        <tissue evidence="1">Leaf</tissue>
    </source>
</reference>
<keyword evidence="2" id="KW-1185">Reference proteome</keyword>
<evidence type="ECO:0000313" key="2">
    <source>
        <dbReference type="Proteomes" id="UP000479710"/>
    </source>
</evidence>
<organism evidence="1 2">
    <name type="scientific">Oryza meyeriana var. granulata</name>
    <dbReference type="NCBI Taxonomy" id="110450"/>
    <lineage>
        <taxon>Eukaryota</taxon>
        <taxon>Viridiplantae</taxon>
        <taxon>Streptophyta</taxon>
        <taxon>Embryophyta</taxon>
        <taxon>Tracheophyta</taxon>
        <taxon>Spermatophyta</taxon>
        <taxon>Magnoliopsida</taxon>
        <taxon>Liliopsida</taxon>
        <taxon>Poales</taxon>
        <taxon>Poaceae</taxon>
        <taxon>BOP clade</taxon>
        <taxon>Oryzoideae</taxon>
        <taxon>Oryzeae</taxon>
        <taxon>Oryzinae</taxon>
        <taxon>Oryza</taxon>
        <taxon>Oryza meyeriana</taxon>
    </lineage>
</organism>
<comment type="caution">
    <text evidence="1">The sequence shown here is derived from an EMBL/GenBank/DDBJ whole genome shotgun (WGS) entry which is preliminary data.</text>
</comment>
<evidence type="ECO:0000313" key="1">
    <source>
        <dbReference type="EMBL" id="KAF0916338.1"/>
    </source>
</evidence>
<protein>
    <submittedName>
        <fullName evidence="1">Uncharacterized protein</fullName>
    </submittedName>
</protein>